<accession>A0AAD3SDR3</accession>
<proteinExistence type="predicted"/>
<feature type="domain" description="Retrotransposon gag" evidence="1">
    <location>
        <begin position="2"/>
        <end position="44"/>
    </location>
</feature>
<organism evidence="2 3">
    <name type="scientific">Nepenthes gracilis</name>
    <name type="common">Slender pitcher plant</name>
    <dbReference type="NCBI Taxonomy" id="150966"/>
    <lineage>
        <taxon>Eukaryota</taxon>
        <taxon>Viridiplantae</taxon>
        <taxon>Streptophyta</taxon>
        <taxon>Embryophyta</taxon>
        <taxon>Tracheophyta</taxon>
        <taxon>Spermatophyta</taxon>
        <taxon>Magnoliopsida</taxon>
        <taxon>eudicotyledons</taxon>
        <taxon>Gunneridae</taxon>
        <taxon>Pentapetalae</taxon>
        <taxon>Caryophyllales</taxon>
        <taxon>Nepenthaceae</taxon>
        <taxon>Nepenthes</taxon>
    </lineage>
</organism>
<name>A0AAD3SDR3_NEPGR</name>
<dbReference type="Proteomes" id="UP001279734">
    <property type="component" value="Unassembled WGS sequence"/>
</dbReference>
<protein>
    <recommendedName>
        <fullName evidence="1">Retrotransposon gag domain-containing protein</fullName>
    </recommendedName>
</protein>
<reference evidence="2" key="1">
    <citation type="submission" date="2023-05" db="EMBL/GenBank/DDBJ databases">
        <title>Nepenthes gracilis genome sequencing.</title>
        <authorList>
            <person name="Fukushima K."/>
        </authorList>
    </citation>
    <scope>NUCLEOTIDE SEQUENCE</scope>
    <source>
        <strain evidence="2">SING2019-196</strain>
    </source>
</reference>
<evidence type="ECO:0000313" key="3">
    <source>
        <dbReference type="Proteomes" id="UP001279734"/>
    </source>
</evidence>
<evidence type="ECO:0000313" key="2">
    <source>
        <dbReference type="EMBL" id="GMH08860.1"/>
    </source>
</evidence>
<sequence length="148" mass="17037">MSLCQGNMTVAQYEAQFTALLRFTPYLVVDKERKARRFQDGLNDIIQMQLLPFDLVEYGVIMKHAMIMEQALLRRGQIQLTASTLTGDRLPHTSFRKRQNTKGRGGGKWRFKCQKTRHLARNYNVLSSTPTKPSVFSPVPTSREYQPS</sequence>
<dbReference type="EMBL" id="BSYO01000008">
    <property type="protein sequence ID" value="GMH08860.1"/>
    <property type="molecule type" value="Genomic_DNA"/>
</dbReference>
<gene>
    <name evidence="2" type="ORF">Nepgr_010700</name>
</gene>
<evidence type="ECO:0000259" key="1">
    <source>
        <dbReference type="Pfam" id="PF03732"/>
    </source>
</evidence>
<dbReference type="Pfam" id="PF03732">
    <property type="entry name" value="Retrotrans_gag"/>
    <property type="match status" value="1"/>
</dbReference>
<keyword evidence="3" id="KW-1185">Reference proteome</keyword>
<comment type="caution">
    <text evidence="2">The sequence shown here is derived from an EMBL/GenBank/DDBJ whole genome shotgun (WGS) entry which is preliminary data.</text>
</comment>
<dbReference type="AlphaFoldDB" id="A0AAD3SDR3"/>
<dbReference type="InterPro" id="IPR005162">
    <property type="entry name" value="Retrotrans_gag_dom"/>
</dbReference>